<dbReference type="Gene3D" id="2.10.60.10">
    <property type="entry name" value="CD59"/>
    <property type="match status" value="1"/>
</dbReference>
<sequence length="147" mass="16068">MCVKVGNRFLILCTLMVAFLSTVNSLKCHHCLSSLSAANCSKSSNETTCPDVADSCANISTEVYTETGSLKSFFYGCATQQMCSDAKEKLTICDTIKQRGYKVECNITCCSTGDFCLPLPDTSGVTLELNRLLVATYAFFIMLNYII</sequence>
<evidence type="ECO:0000313" key="4">
    <source>
        <dbReference type="EMBL" id="CAH3195423.1"/>
    </source>
</evidence>
<evidence type="ECO:0000313" key="5">
    <source>
        <dbReference type="Proteomes" id="UP001159427"/>
    </source>
</evidence>
<dbReference type="SUPFAM" id="SSF57302">
    <property type="entry name" value="Snake toxin-like"/>
    <property type="match status" value="1"/>
</dbReference>
<dbReference type="Proteomes" id="UP001159427">
    <property type="component" value="Unassembled WGS sequence"/>
</dbReference>
<proteinExistence type="predicted"/>
<name>A0ABN8MJI2_9CNID</name>
<keyword evidence="5" id="KW-1185">Reference proteome</keyword>
<dbReference type="InterPro" id="IPR045860">
    <property type="entry name" value="Snake_toxin-like_sf"/>
</dbReference>
<gene>
    <name evidence="4" type="ORF">PEVE_00030206</name>
    <name evidence="2" type="ORF">PEVE_00033354</name>
    <name evidence="3" type="ORF">PEVE_00033355</name>
</gene>
<dbReference type="EMBL" id="CALNXI010000496">
    <property type="protein sequence ID" value="CAH3028186.1"/>
    <property type="molecule type" value="Genomic_DNA"/>
</dbReference>
<reference evidence="2 5" key="1">
    <citation type="submission" date="2022-05" db="EMBL/GenBank/DDBJ databases">
        <authorList>
            <consortium name="Genoscope - CEA"/>
            <person name="William W."/>
        </authorList>
    </citation>
    <scope>NUCLEOTIDE SEQUENCE [LARGE SCALE GENOMIC DNA]</scope>
</reference>
<feature type="signal peptide" evidence="1">
    <location>
        <begin position="1"/>
        <end position="25"/>
    </location>
</feature>
<dbReference type="EMBL" id="CALNXI010004264">
    <property type="protein sequence ID" value="CAH3195423.1"/>
    <property type="molecule type" value="Genomic_DNA"/>
</dbReference>
<accession>A0ABN8MJI2</accession>
<feature type="chain" id="PRO_5045028810" description="UPAR/Ly6 domain-containing protein" evidence="1">
    <location>
        <begin position="26"/>
        <end position="147"/>
    </location>
</feature>
<dbReference type="EMBL" id="CALNXI010000496">
    <property type="protein sequence ID" value="CAH3028185.1"/>
    <property type="molecule type" value="Genomic_DNA"/>
</dbReference>
<organism evidence="2 5">
    <name type="scientific">Porites evermanni</name>
    <dbReference type="NCBI Taxonomy" id="104178"/>
    <lineage>
        <taxon>Eukaryota</taxon>
        <taxon>Metazoa</taxon>
        <taxon>Cnidaria</taxon>
        <taxon>Anthozoa</taxon>
        <taxon>Hexacorallia</taxon>
        <taxon>Scleractinia</taxon>
        <taxon>Fungiina</taxon>
        <taxon>Poritidae</taxon>
        <taxon>Porites</taxon>
    </lineage>
</organism>
<keyword evidence="1" id="KW-0732">Signal</keyword>
<evidence type="ECO:0008006" key="6">
    <source>
        <dbReference type="Google" id="ProtNLM"/>
    </source>
</evidence>
<evidence type="ECO:0000256" key="1">
    <source>
        <dbReference type="SAM" id="SignalP"/>
    </source>
</evidence>
<evidence type="ECO:0000313" key="3">
    <source>
        <dbReference type="EMBL" id="CAH3028186.1"/>
    </source>
</evidence>
<comment type="caution">
    <text evidence="2">The sequence shown here is derived from an EMBL/GenBank/DDBJ whole genome shotgun (WGS) entry which is preliminary data.</text>
</comment>
<protein>
    <recommendedName>
        <fullName evidence="6">UPAR/Ly6 domain-containing protein</fullName>
    </recommendedName>
</protein>
<dbReference type="CDD" id="cd00117">
    <property type="entry name" value="TFP"/>
    <property type="match status" value="1"/>
</dbReference>
<evidence type="ECO:0000313" key="2">
    <source>
        <dbReference type="EMBL" id="CAH3028185.1"/>
    </source>
</evidence>